<dbReference type="GO" id="GO:0005524">
    <property type="term" value="F:ATP binding"/>
    <property type="evidence" value="ECO:0007669"/>
    <property type="project" value="UniProtKB-KW"/>
</dbReference>
<keyword evidence="7" id="KW-1185">Reference proteome</keyword>
<evidence type="ECO:0000256" key="3">
    <source>
        <dbReference type="ARBA" id="ARBA00022777"/>
    </source>
</evidence>
<evidence type="ECO:0000313" key="6">
    <source>
        <dbReference type="EMBL" id="GAK55628.1"/>
    </source>
</evidence>
<dbReference type="Gene3D" id="3.40.50.10440">
    <property type="entry name" value="Dihydroxyacetone kinase, domain 1"/>
    <property type="match status" value="1"/>
</dbReference>
<keyword evidence="4" id="KW-0067">ATP-binding</keyword>
<organism evidence="6">
    <name type="scientific">Vecturithrix granuli</name>
    <dbReference type="NCBI Taxonomy" id="1499967"/>
    <lineage>
        <taxon>Bacteria</taxon>
        <taxon>Candidatus Moduliflexota</taxon>
        <taxon>Candidatus Vecturitrichia</taxon>
        <taxon>Candidatus Vecturitrichales</taxon>
        <taxon>Candidatus Vecturitrichaceae</taxon>
        <taxon>Candidatus Vecturithrix</taxon>
    </lineage>
</organism>
<dbReference type="Gene3D" id="3.30.1180.20">
    <property type="entry name" value="Dihydroxyacetone kinase, domain 2"/>
    <property type="match status" value="1"/>
</dbReference>
<dbReference type="FunFam" id="3.30.1180.20:FF:000001">
    <property type="entry name" value="Dihydroxyacetone kinase 1"/>
    <property type="match status" value="1"/>
</dbReference>
<dbReference type="GO" id="GO:0019563">
    <property type="term" value="P:glycerol catabolic process"/>
    <property type="evidence" value="ECO:0007669"/>
    <property type="project" value="TreeGrafter"/>
</dbReference>
<dbReference type="PANTHER" id="PTHR28629">
    <property type="entry name" value="TRIOKINASE/FMN CYCLASE"/>
    <property type="match status" value="1"/>
</dbReference>
<proteinExistence type="predicted"/>
<dbReference type="SUPFAM" id="SSF82549">
    <property type="entry name" value="DAK1/DegV-like"/>
    <property type="match status" value="1"/>
</dbReference>
<dbReference type="InterPro" id="IPR004006">
    <property type="entry name" value="DhaK_dom"/>
</dbReference>
<evidence type="ECO:0000259" key="5">
    <source>
        <dbReference type="PROSITE" id="PS51481"/>
    </source>
</evidence>
<accession>A0A0S6WAT8</accession>
<keyword evidence="3 6" id="KW-0418">Kinase</keyword>
<dbReference type="EMBL" id="DF820463">
    <property type="protein sequence ID" value="GAK55628.1"/>
    <property type="molecule type" value="Genomic_DNA"/>
</dbReference>
<dbReference type="InterPro" id="IPR050861">
    <property type="entry name" value="Dihydroxyacetone_Kinase"/>
</dbReference>
<dbReference type="Pfam" id="PF02733">
    <property type="entry name" value="Dak1"/>
    <property type="match status" value="1"/>
</dbReference>
<dbReference type="eggNOG" id="COG2376">
    <property type="taxonomic scope" value="Bacteria"/>
</dbReference>
<feature type="domain" description="DhaK" evidence="5">
    <location>
        <begin position="7"/>
        <end position="330"/>
    </location>
</feature>
<reference evidence="6" key="1">
    <citation type="journal article" date="2015" name="PeerJ">
        <title>First genomic representation of candidate bacterial phylum KSB3 points to enhanced environmental sensing as a trigger of wastewater bulking.</title>
        <authorList>
            <person name="Sekiguchi Y."/>
            <person name="Ohashi A."/>
            <person name="Parks D.H."/>
            <person name="Yamauchi T."/>
            <person name="Tyson G.W."/>
            <person name="Hugenholtz P."/>
        </authorList>
    </citation>
    <scope>NUCLEOTIDE SEQUENCE [LARGE SCALE GENOMIC DNA]</scope>
</reference>
<dbReference type="Proteomes" id="UP000030661">
    <property type="component" value="Unassembled WGS sequence"/>
</dbReference>
<evidence type="ECO:0000256" key="1">
    <source>
        <dbReference type="ARBA" id="ARBA00022679"/>
    </source>
</evidence>
<dbReference type="GO" id="GO:0005829">
    <property type="term" value="C:cytosol"/>
    <property type="evidence" value="ECO:0007669"/>
    <property type="project" value="TreeGrafter"/>
</dbReference>
<dbReference type="HOGENOM" id="CLU_017054_0_0_0"/>
<evidence type="ECO:0000256" key="4">
    <source>
        <dbReference type="ARBA" id="ARBA00022840"/>
    </source>
</evidence>
<dbReference type="PROSITE" id="PS51481">
    <property type="entry name" value="DHAK"/>
    <property type="match status" value="1"/>
</dbReference>
<keyword evidence="1" id="KW-0808">Transferase</keyword>
<evidence type="ECO:0000313" key="7">
    <source>
        <dbReference type="Proteomes" id="UP000030661"/>
    </source>
</evidence>
<gene>
    <name evidence="6" type="ORF">U27_02462</name>
</gene>
<evidence type="ECO:0000256" key="2">
    <source>
        <dbReference type="ARBA" id="ARBA00022741"/>
    </source>
</evidence>
<protein>
    <submittedName>
        <fullName evidence="6">Glycerone kinase</fullName>
    </submittedName>
</protein>
<name>A0A0S6WAT8_VECG1</name>
<dbReference type="GO" id="GO:0004371">
    <property type="term" value="F:glycerone kinase activity"/>
    <property type="evidence" value="ECO:0007669"/>
    <property type="project" value="InterPro"/>
</dbReference>
<sequence length="335" mass="36022">MKKFLNDPAKFVDEMVQGIVAAHPKQLKFAADDVRCLVRADEKKEGKVGLATGGGSGHLPLFLGYVGKGMLDGCSVGGVFQSPSAQQMFEVTKAIDSGAGVLYIYGNYGGDVMNFDMAAEMADVEDIRVEQVVAGEDVASAPKGQESKRRGVAGIFYVYKIAGACAEEMASLDEVKRVAQKVCANVRTMGVALSPCTIPEVGKPTFQIGENEMEIGMGIHGEPGIQRGPLKTADEVVEAMLRPILADLPYQKGDEVSVLINGLGATPKEELYVMYRKVNEILEAEGICVYHAYIGEFATSMEMAGASISLLKLDDELKYFLAKPANTPFFEQAQL</sequence>
<keyword evidence="2" id="KW-0547">Nucleotide-binding</keyword>
<dbReference type="STRING" id="1499967.U27_02462"/>
<dbReference type="AlphaFoldDB" id="A0A0S6WAT8"/>
<dbReference type="FunFam" id="3.40.50.10440:FF:000001">
    <property type="entry name" value="Dihydroxyacetone kinase, DhaK subunit"/>
    <property type="match status" value="1"/>
</dbReference>
<dbReference type="PANTHER" id="PTHR28629:SF4">
    <property type="entry name" value="TRIOKINASE_FMN CYCLASE"/>
    <property type="match status" value="1"/>
</dbReference>